<keyword evidence="5" id="KW-1185">Reference proteome</keyword>
<feature type="region of interest" description="Disordered" evidence="1">
    <location>
        <begin position="90"/>
        <end position="135"/>
    </location>
</feature>
<keyword evidence="2" id="KW-0732">Signal</keyword>
<feature type="compositionally biased region" description="Low complexity" evidence="1">
    <location>
        <begin position="108"/>
        <end position="135"/>
    </location>
</feature>
<feature type="domain" description="SPOR" evidence="3">
    <location>
        <begin position="492"/>
        <end position="564"/>
    </location>
</feature>
<dbReference type="Gene3D" id="3.30.70.1070">
    <property type="entry name" value="Sporulation related repeat"/>
    <property type="match status" value="1"/>
</dbReference>
<dbReference type="EMBL" id="JBHUIX010000011">
    <property type="protein sequence ID" value="MFD2174464.1"/>
    <property type="molecule type" value="Genomic_DNA"/>
</dbReference>
<comment type="caution">
    <text evidence="4">The sequence shown here is derived from an EMBL/GenBank/DDBJ whole genome shotgun (WGS) entry which is preliminary data.</text>
</comment>
<name>A0ABW5A9N7_9RHOB</name>
<proteinExistence type="predicted"/>
<sequence length="564" mass="55806">MRRYGVFLAATALAAVCAGSAAFADFTLNGPAEVPPASYKGRQYVDSAGCVFVRAGYGDVVNWVPRVGRNRQQLCGYQPSLGADAPVLDVARSAPPAPQPEPAPQPSAAPRQTAAAPAPEPAPAAKAASPAPGSVAALFPTPSPAPAPTIIPGPAPKAAVAEAPVAAPGRPASPFAPTPFVGKPMATVALTETPPRINRAPAPAPRAATARPAAPVASPVAAPAPVASAPGRYVSPYVAGATGAPVSPATKVRYHNPMPLPGTASAAATILSSEVVAPGATSCPAGTVSAQRFRLSDGRTVVRCGAQTTDPVAFINTAAVPGLQVAAGPGGYVSPYVSGSVATAPMVGGTGYAIGPVVAGATVSAPMYGGTGYAASAPPMPRTVSSAGNPLVPEAVQVRSPTGQLTLAPVIVRSKAGRTGYKPAFEDGRLNPFRGPRTVQGDAEQGVLWTNQVPARQITTTTPDRLRIVPPGAAAAARVSSKSMSGTGATLAPAAAPRYVQVGTFGVATNAAAAKARLAAAGLPVASATTARGLSVVLAGPFADARSALATVRAAGFGAVILRR</sequence>
<feature type="chain" id="PRO_5045969142" evidence="2">
    <location>
        <begin position="25"/>
        <end position="564"/>
    </location>
</feature>
<dbReference type="InterPro" id="IPR007730">
    <property type="entry name" value="SPOR-like_dom"/>
</dbReference>
<feature type="signal peptide" evidence="2">
    <location>
        <begin position="1"/>
        <end position="24"/>
    </location>
</feature>
<evidence type="ECO:0000256" key="1">
    <source>
        <dbReference type="SAM" id="MobiDB-lite"/>
    </source>
</evidence>
<dbReference type="Proteomes" id="UP001597413">
    <property type="component" value="Unassembled WGS sequence"/>
</dbReference>
<evidence type="ECO:0000259" key="3">
    <source>
        <dbReference type="PROSITE" id="PS51724"/>
    </source>
</evidence>
<dbReference type="PROSITE" id="PS51724">
    <property type="entry name" value="SPOR"/>
    <property type="match status" value="1"/>
</dbReference>
<reference evidence="5" key="1">
    <citation type="journal article" date="2019" name="Int. J. Syst. Evol. Microbiol.">
        <title>The Global Catalogue of Microorganisms (GCM) 10K type strain sequencing project: providing services to taxonomists for standard genome sequencing and annotation.</title>
        <authorList>
            <consortium name="The Broad Institute Genomics Platform"/>
            <consortium name="The Broad Institute Genome Sequencing Center for Infectious Disease"/>
            <person name="Wu L."/>
            <person name="Ma J."/>
        </authorList>
    </citation>
    <scope>NUCLEOTIDE SEQUENCE [LARGE SCALE GENOMIC DNA]</scope>
    <source>
        <strain evidence="5">CCUG 55131</strain>
    </source>
</reference>
<organism evidence="4 5">
    <name type="scientific">Rhodobacter lacus</name>
    <dbReference type="NCBI Taxonomy" id="1641972"/>
    <lineage>
        <taxon>Bacteria</taxon>
        <taxon>Pseudomonadati</taxon>
        <taxon>Pseudomonadota</taxon>
        <taxon>Alphaproteobacteria</taxon>
        <taxon>Rhodobacterales</taxon>
        <taxon>Rhodobacter group</taxon>
        <taxon>Rhodobacter</taxon>
    </lineage>
</organism>
<dbReference type="InterPro" id="IPR036680">
    <property type="entry name" value="SPOR-like_sf"/>
</dbReference>
<evidence type="ECO:0000313" key="4">
    <source>
        <dbReference type="EMBL" id="MFD2174464.1"/>
    </source>
</evidence>
<dbReference type="RefSeq" id="WP_377389973.1">
    <property type="nucleotide sequence ID" value="NZ_JBHUIX010000011.1"/>
</dbReference>
<evidence type="ECO:0000313" key="5">
    <source>
        <dbReference type="Proteomes" id="UP001597413"/>
    </source>
</evidence>
<protein>
    <submittedName>
        <fullName evidence="4">SPOR domain-containing protein</fullName>
    </submittedName>
</protein>
<dbReference type="Pfam" id="PF05036">
    <property type="entry name" value="SPOR"/>
    <property type="match status" value="1"/>
</dbReference>
<feature type="compositionally biased region" description="Pro residues" evidence="1">
    <location>
        <begin position="95"/>
        <end position="107"/>
    </location>
</feature>
<evidence type="ECO:0000256" key="2">
    <source>
        <dbReference type="SAM" id="SignalP"/>
    </source>
</evidence>
<dbReference type="SUPFAM" id="SSF110997">
    <property type="entry name" value="Sporulation related repeat"/>
    <property type="match status" value="1"/>
</dbReference>
<gene>
    <name evidence="4" type="ORF">ACFSM0_10210</name>
</gene>
<accession>A0ABW5A9N7</accession>